<dbReference type="Proteomes" id="UP000604825">
    <property type="component" value="Unassembled WGS sequence"/>
</dbReference>
<evidence type="ECO:0000313" key="4">
    <source>
        <dbReference type="Proteomes" id="UP000604825"/>
    </source>
</evidence>
<evidence type="ECO:0000256" key="1">
    <source>
        <dbReference type="SAM" id="MobiDB-lite"/>
    </source>
</evidence>
<feature type="domain" description="FAR1" evidence="2">
    <location>
        <begin position="138"/>
        <end position="224"/>
    </location>
</feature>
<reference evidence="3" key="1">
    <citation type="submission" date="2020-10" db="EMBL/GenBank/DDBJ databases">
        <authorList>
            <person name="Han B."/>
            <person name="Lu T."/>
            <person name="Zhao Q."/>
            <person name="Huang X."/>
            <person name="Zhao Y."/>
        </authorList>
    </citation>
    <scope>NUCLEOTIDE SEQUENCE</scope>
</reference>
<feature type="region of interest" description="Disordered" evidence="1">
    <location>
        <begin position="58"/>
        <end position="78"/>
    </location>
</feature>
<dbReference type="InterPro" id="IPR004330">
    <property type="entry name" value="FAR1_DNA_bnd_dom"/>
</dbReference>
<dbReference type="EMBL" id="CAJGYO010000004">
    <property type="protein sequence ID" value="CAD6226493.1"/>
    <property type="molecule type" value="Genomic_DNA"/>
</dbReference>
<dbReference type="OrthoDB" id="689639at2759"/>
<dbReference type="Pfam" id="PF03101">
    <property type="entry name" value="FAR1"/>
    <property type="match status" value="1"/>
</dbReference>
<accession>A0A811NMR9</accession>
<evidence type="ECO:0000259" key="2">
    <source>
        <dbReference type="Pfam" id="PF03101"/>
    </source>
</evidence>
<gene>
    <name evidence="3" type="ORF">NCGR_LOCUS18286</name>
</gene>
<dbReference type="PANTHER" id="PTHR47482:SF16">
    <property type="entry name" value="PROTEIN FAR1-RELATED SEQUENCE"/>
    <property type="match status" value="1"/>
</dbReference>
<name>A0A811NMR9_9POAL</name>
<comment type="caution">
    <text evidence="3">The sequence shown here is derived from an EMBL/GenBank/DDBJ whole genome shotgun (WGS) entry which is preliminary data.</text>
</comment>
<protein>
    <recommendedName>
        <fullName evidence="2">FAR1 domain-containing protein</fullName>
    </recommendedName>
</protein>
<keyword evidence="4" id="KW-1185">Reference proteome</keyword>
<sequence>MATRRLQFDEVGKNRCVAEMNEEGVAVEEVTRCNIGMQQVDTPCCNFVDSLLVGENQGIQGNGSNERSTEGNRTPQACCQTEGQEGRSITLFSPSATVDPSVIVTPDEEHKYSHKENLDQALIPRVGMCFKTEDEAHKFYCTYAERAGFQPKKANKTDYTRYLRCNNYGIGKYYKGNEAKRVRGKTTKKTSCLAFIKLKFRCDKENSEEFAEITDVRLNHNHVLLLKPTETKQMRAHKYKNPLLLEYVDDLQSNDIEK</sequence>
<dbReference type="PANTHER" id="PTHR47482">
    <property type="entry name" value="OS11G0632001 PROTEIN"/>
    <property type="match status" value="1"/>
</dbReference>
<organism evidence="3 4">
    <name type="scientific">Miscanthus lutarioriparius</name>
    <dbReference type="NCBI Taxonomy" id="422564"/>
    <lineage>
        <taxon>Eukaryota</taxon>
        <taxon>Viridiplantae</taxon>
        <taxon>Streptophyta</taxon>
        <taxon>Embryophyta</taxon>
        <taxon>Tracheophyta</taxon>
        <taxon>Spermatophyta</taxon>
        <taxon>Magnoliopsida</taxon>
        <taxon>Liliopsida</taxon>
        <taxon>Poales</taxon>
        <taxon>Poaceae</taxon>
        <taxon>PACMAD clade</taxon>
        <taxon>Panicoideae</taxon>
        <taxon>Andropogonodae</taxon>
        <taxon>Andropogoneae</taxon>
        <taxon>Saccharinae</taxon>
        <taxon>Miscanthus</taxon>
    </lineage>
</organism>
<dbReference type="AlphaFoldDB" id="A0A811NMR9"/>
<evidence type="ECO:0000313" key="3">
    <source>
        <dbReference type="EMBL" id="CAD6226493.1"/>
    </source>
</evidence>
<proteinExistence type="predicted"/>